<proteinExistence type="predicted"/>
<comment type="caution">
    <text evidence="1">The sequence shown here is derived from an EMBL/GenBank/DDBJ whole genome shotgun (WGS) entry which is preliminary data.</text>
</comment>
<dbReference type="EMBL" id="RIBY02001114">
    <property type="protein sequence ID" value="KAH9832368.1"/>
    <property type="molecule type" value="Genomic_DNA"/>
</dbReference>
<reference evidence="1 2" key="2">
    <citation type="journal article" date="2021" name="Curr. Genet.">
        <title>Genetic response to nitrogen starvation in the aggressive Eucalyptus foliar pathogen Teratosphaeria destructans.</title>
        <authorList>
            <person name="Havenga M."/>
            <person name="Wingfield B.D."/>
            <person name="Wingfield M.J."/>
            <person name="Dreyer L.L."/>
            <person name="Roets F."/>
            <person name="Aylward J."/>
        </authorList>
    </citation>
    <scope>NUCLEOTIDE SEQUENCE [LARGE SCALE GENOMIC DNA]</scope>
    <source>
        <strain evidence="1">CMW44962</strain>
    </source>
</reference>
<organism evidence="1 2">
    <name type="scientific">Teratosphaeria destructans</name>
    <dbReference type="NCBI Taxonomy" id="418781"/>
    <lineage>
        <taxon>Eukaryota</taxon>
        <taxon>Fungi</taxon>
        <taxon>Dikarya</taxon>
        <taxon>Ascomycota</taxon>
        <taxon>Pezizomycotina</taxon>
        <taxon>Dothideomycetes</taxon>
        <taxon>Dothideomycetidae</taxon>
        <taxon>Mycosphaerellales</taxon>
        <taxon>Teratosphaeriaceae</taxon>
        <taxon>Teratosphaeria</taxon>
    </lineage>
</organism>
<protein>
    <submittedName>
        <fullName evidence="1">Uncharacterized protein</fullName>
    </submittedName>
</protein>
<keyword evidence="2" id="KW-1185">Reference proteome</keyword>
<name>A0A9W7SV29_9PEZI</name>
<evidence type="ECO:0000313" key="2">
    <source>
        <dbReference type="Proteomes" id="UP001138500"/>
    </source>
</evidence>
<accession>A0A9W7SV29</accession>
<evidence type="ECO:0000313" key="1">
    <source>
        <dbReference type="EMBL" id="KAH9832368.1"/>
    </source>
</evidence>
<reference evidence="1 2" key="1">
    <citation type="journal article" date="2018" name="IMA Fungus">
        <title>IMA Genome-F 10: Nine draft genome sequences of Claviceps purpurea s.lat., including C. arundinis, C. humidiphila, and C. cf. spartinae, pseudomolecules for the pitch canker pathogen Fusarium circinatum, draft genome of Davidsoniella eucalypti, Grosmannia galeiformis, Quambalaria eucalypti, and Teratosphaeria destructans.</title>
        <authorList>
            <person name="Wingfield B.D."/>
            <person name="Liu M."/>
            <person name="Nguyen H.D."/>
            <person name="Lane F.A."/>
            <person name="Morgan S.W."/>
            <person name="De Vos L."/>
            <person name="Wilken P.M."/>
            <person name="Duong T.A."/>
            <person name="Aylward J."/>
            <person name="Coetzee M.P."/>
            <person name="Dadej K."/>
            <person name="De Beer Z.W."/>
            <person name="Findlay W."/>
            <person name="Havenga M."/>
            <person name="Kolarik M."/>
            <person name="Menzies J.G."/>
            <person name="Naidoo K."/>
            <person name="Pochopski O."/>
            <person name="Shoukouhi P."/>
            <person name="Santana Q.C."/>
            <person name="Seifert K.A."/>
            <person name="Soal N."/>
            <person name="Steenkamp E.T."/>
            <person name="Tatham C.T."/>
            <person name="van der Nest M.A."/>
            <person name="Wingfield M.J."/>
        </authorList>
    </citation>
    <scope>NUCLEOTIDE SEQUENCE [LARGE SCALE GENOMIC DNA]</scope>
    <source>
        <strain evidence="1">CMW44962</strain>
    </source>
</reference>
<sequence length="119" mass="12825">MLECASGQSGAGGSIVLEHVERLQVVDAQAVRERDVGLKAKDPQDLCFDLVKAVSRYLVLAFRELPLRIEGAVGGGAEVWIDRMQVRERGQELSRMDGMTGGFGGQVEGCGGRVLFQSC</sequence>
<dbReference type="AlphaFoldDB" id="A0A9W7SV29"/>
<gene>
    <name evidence="1" type="ORF">Tdes44962_MAKER08816</name>
</gene>
<dbReference type="Proteomes" id="UP001138500">
    <property type="component" value="Unassembled WGS sequence"/>
</dbReference>